<dbReference type="AlphaFoldDB" id="A0AB34J6Q2"/>
<comment type="caution">
    <text evidence="1">The sequence shown here is derived from an EMBL/GenBank/DDBJ whole genome shotgun (WGS) entry which is preliminary data.</text>
</comment>
<keyword evidence="2" id="KW-1185">Reference proteome</keyword>
<evidence type="ECO:0000313" key="2">
    <source>
        <dbReference type="Proteomes" id="UP001515480"/>
    </source>
</evidence>
<accession>A0AB34J6Q2</accession>
<name>A0AB34J6Q2_PRYPA</name>
<reference evidence="1 2" key="1">
    <citation type="journal article" date="2024" name="Science">
        <title>Giant polyketide synthase enzymes in the biosynthesis of giant marine polyether toxins.</title>
        <authorList>
            <person name="Fallon T.R."/>
            <person name="Shende V.V."/>
            <person name="Wierzbicki I.H."/>
            <person name="Pendleton A.L."/>
            <person name="Watervoot N.F."/>
            <person name="Auber R.P."/>
            <person name="Gonzalez D.J."/>
            <person name="Wisecaver J.H."/>
            <person name="Moore B.S."/>
        </authorList>
    </citation>
    <scope>NUCLEOTIDE SEQUENCE [LARGE SCALE GENOMIC DNA]</scope>
    <source>
        <strain evidence="1 2">12B1</strain>
    </source>
</reference>
<gene>
    <name evidence="1" type="ORF">AB1Y20_004184</name>
</gene>
<organism evidence="1 2">
    <name type="scientific">Prymnesium parvum</name>
    <name type="common">Toxic golden alga</name>
    <dbReference type="NCBI Taxonomy" id="97485"/>
    <lineage>
        <taxon>Eukaryota</taxon>
        <taxon>Haptista</taxon>
        <taxon>Haptophyta</taxon>
        <taxon>Prymnesiophyceae</taxon>
        <taxon>Prymnesiales</taxon>
        <taxon>Prymnesiaceae</taxon>
        <taxon>Prymnesium</taxon>
    </lineage>
</organism>
<dbReference type="EMBL" id="JBGBPQ010000012">
    <property type="protein sequence ID" value="KAL1515122.1"/>
    <property type="molecule type" value="Genomic_DNA"/>
</dbReference>
<protein>
    <recommendedName>
        <fullName evidence="3">PSI-J</fullName>
    </recommendedName>
</protein>
<evidence type="ECO:0008006" key="3">
    <source>
        <dbReference type="Google" id="ProtNLM"/>
    </source>
</evidence>
<proteinExistence type="predicted"/>
<evidence type="ECO:0000313" key="1">
    <source>
        <dbReference type="EMBL" id="KAL1515122.1"/>
    </source>
</evidence>
<dbReference type="Proteomes" id="UP001515480">
    <property type="component" value="Unassembled WGS sequence"/>
</dbReference>
<sequence>MACQLLALATAWTAPRLPLPHVHARIAPNGASPPVLMQFRFPWDAPAPPAAPAPPPEPSIPMSSSLSEALAFKDATTLSKEEERKLKLEIGTNWPPRTSTVPGQGYQFFQGPTPKTSFQEDLPDFFSKENLSINIEEIGLVPKVAVGVTAALTLWLLVTLLIA</sequence>